<dbReference type="SUPFAM" id="SSF52058">
    <property type="entry name" value="L domain-like"/>
    <property type="match status" value="1"/>
</dbReference>
<dbReference type="InterPro" id="IPR047589">
    <property type="entry name" value="DUF11_rpt"/>
</dbReference>
<feature type="domain" description="DUF7619" evidence="6">
    <location>
        <begin position="635"/>
        <end position="765"/>
    </location>
</feature>
<dbReference type="EMBL" id="CP035532">
    <property type="protein sequence ID" value="QBA22801.1"/>
    <property type="molecule type" value="Genomic_DNA"/>
</dbReference>
<dbReference type="PANTHER" id="PTHR47566">
    <property type="match status" value="1"/>
</dbReference>
<dbReference type="InterPro" id="IPR055353">
    <property type="entry name" value="DUF7619"/>
</dbReference>
<evidence type="ECO:0000256" key="2">
    <source>
        <dbReference type="ARBA" id="ARBA00022729"/>
    </source>
</evidence>
<dbReference type="InterPro" id="IPR052574">
    <property type="entry name" value="CDIRP"/>
</dbReference>
<evidence type="ECO:0000256" key="3">
    <source>
        <dbReference type="ARBA" id="ARBA00022737"/>
    </source>
</evidence>
<evidence type="ECO:0000259" key="5">
    <source>
        <dbReference type="Pfam" id="PF18962"/>
    </source>
</evidence>
<keyword evidence="3" id="KW-0677">Repeat</keyword>
<dbReference type="InterPro" id="IPR026444">
    <property type="entry name" value="Secre_tail"/>
</dbReference>
<dbReference type="PANTHER" id="PTHR47566:SF1">
    <property type="entry name" value="PROTEIN NUD1"/>
    <property type="match status" value="1"/>
</dbReference>
<evidence type="ECO:0000313" key="7">
    <source>
        <dbReference type="EMBL" id="QBA22801.1"/>
    </source>
</evidence>
<keyword evidence="2 4" id="KW-0732">Signal</keyword>
<gene>
    <name evidence="7" type="ORF">EU348_17120</name>
</gene>
<dbReference type="AlphaFoldDB" id="A0A411DQZ6"/>
<evidence type="ECO:0000256" key="4">
    <source>
        <dbReference type="SAM" id="SignalP"/>
    </source>
</evidence>
<evidence type="ECO:0000256" key="1">
    <source>
        <dbReference type="ARBA" id="ARBA00022614"/>
    </source>
</evidence>
<dbReference type="NCBIfam" id="TIGR04183">
    <property type="entry name" value="Por_Secre_tail"/>
    <property type="match status" value="1"/>
</dbReference>
<dbReference type="InterPro" id="IPR032675">
    <property type="entry name" value="LRR_dom_sf"/>
</dbReference>
<dbReference type="Gene3D" id="3.80.10.10">
    <property type="entry name" value="Ribonuclease Inhibitor"/>
    <property type="match status" value="1"/>
</dbReference>
<feature type="domain" description="Secretion system C-terminal sorting" evidence="5">
    <location>
        <begin position="785"/>
        <end position="851"/>
    </location>
</feature>
<reference evidence="7" key="1">
    <citation type="submission" date="2019-01" db="EMBL/GenBank/DDBJ databases">
        <title>Whole Genome Sequencing for Putative Detection of Antimicrobial Resistance and Potential Virulence Factors in Chryseobacterium indologenes isolated from Nile Tilapia in Tanzania.</title>
        <authorList>
            <person name="Mwega E."/>
            <person name="Mutoloki S."/>
            <person name="Mugimba K."/>
            <person name="Colquhoun D."/>
            <person name="Mdegela R."/>
            <person name="Evensen O."/>
            <person name="Wasteson Y."/>
        </authorList>
    </citation>
    <scope>NUCLEOTIDE SEQUENCE [LARGE SCALE GENOMIC DNA]</scope>
    <source>
        <strain evidence="7">StR 01</strain>
    </source>
</reference>
<feature type="signal peptide" evidence="4">
    <location>
        <begin position="1"/>
        <end position="18"/>
    </location>
</feature>
<dbReference type="NCBIfam" id="TIGR01451">
    <property type="entry name" value="B_ant_repeat"/>
    <property type="match status" value="1"/>
</dbReference>
<sequence length="853" mass="94019">MKKIYLIILMILFAQFQAQTLNVDTYLKTKLFTYGATRDSTGNVITLDTNNDGQIQLSEASLVYKINLSDLSNAITGLSVLTEFPNLTELKLTNPDISSNLIFSNYTNLQKIIFSGGTVGNVTIENCNAINTAQFGSAGNVINIQNTSLQEISVSNISGFNISGLPNLTKLSLENSAMTSLNLSNLPALEEVNVSENQFLTSINFAGDTALKKLELFRNKLSSLSIPNPSLVNYLSISFNLFQTFDVTPYTGLVMFLANDNQITSLDFSSSPLIGMLYIYNNQLTTLTLNNNPILGYLYANNNHITNIAFDQAKGLKGIQVMNNSLTNIDLSKQTILDIADLDNNLTLQTLNLKNGKHNYLGIGFSNTPQLQYVCTDPIETDYVISQLASYNQPNAVVNSYCSFTPGGSSYFILQGKTRYDMNTNGCDINDMIKPFQKFNILGQNMAISNAFGSYSFPLTYGTNTISPVLENPSYFNITPPSFTTNFPTQVSPYTQNFCLTANGTHNDLEIVIIPMQAAVPGFVTQYKIFYKNKGTGTQSGNIAFNFDHTRMGYQSATTSPSSQSSGTMNWNFTNLLPFETKEITVTMKLNTPTQAPPLNGGDILHYTAQINGATDETPADNTFTLNQTVVNSFDPNDKTCLEGTTIAQTQVGDYVHYLIRFENTGTANAQNIVVKDEIDITKFDISSLVALNGSHNFVTRITNPNTVEFIFENIQLPFDDANNDGYVSFKIKTKSTLNIGNSFSNTAKIYFDYNHPIITNTYTTSVQNVLATAEIDKENQSISVYPNPAKDVLNIRSKQEIIKAEIYDATGRIISSLSVTGNSISVSELSKGNYILKAFNKDKVLVQKFIKD</sequence>
<organism evidence="7">
    <name type="scientific">Chryseobacterium indologenes</name>
    <name type="common">Flavobacterium indologenes</name>
    <dbReference type="NCBI Taxonomy" id="253"/>
    <lineage>
        <taxon>Bacteria</taxon>
        <taxon>Pseudomonadati</taxon>
        <taxon>Bacteroidota</taxon>
        <taxon>Flavobacteriia</taxon>
        <taxon>Flavobacteriales</taxon>
        <taxon>Weeksellaceae</taxon>
        <taxon>Chryseobacterium group</taxon>
        <taxon>Chryseobacterium</taxon>
    </lineage>
</organism>
<feature type="chain" id="PRO_5019424389" evidence="4">
    <location>
        <begin position="19"/>
        <end position="853"/>
    </location>
</feature>
<name>A0A411DQZ6_CHRID</name>
<protein>
    <submittedName>
        <fullName evidence="7">T9SS type A sorting domain-containing protein</fullName>
    </submittedName>
</protein>
<accession>A0A411DQZ6</accession>
<dbReference type="GO" id="GO:0035591">
    <property type="term" value="F:signaling adaptor activity"/>
    <property type="evidence" value="ECO:0007669"/>
    <property type="project" value="TreeGrafter"/>
</dbReference>
<dbReference type="Pfam" id="PF18962">
    <property type="entry name" value="Por_Secre_tail"/>
    <property type="match status" value="1"/>
</dbReference>
<proteinExistence type="predicted"/>
<dbReference type="Pfam" id="PF24595">
    <property type="entry name" value="DUF7619"/>
    <property type="match status" value="1"/>
</dbReference>
<keyword evidence="1" id="KW-0433">Leucine-rich repeat</keyword>
<evidence type="ECO:0000259" key="6">
    <source>
        <dbReference type="Pfam" id="PF24595"/>
    </source>
</evidence>